<dbReference type="Proteomes" id="UP000886858">
    <property type="component" value="Unassembled WGS sequence"/>
</dbReference>
<keyword evidence="6 12" id="KW-0067">ATP-binding</keyword>
<feature type="domain" description="ABC transporter" evidence="10">
    <location>
        <begin position="467"/>
        <end position="702"/>
    </location>
</feature>
<dbReference type="GO" id="GO:0016887">
    <property type="term" value="F:ATP hydrolysis activity"/>
    <property type="evidence" value="ECO:0007669"/>
    <property type="project" value="InterPro"/>
</dbReference>
<dbReference type="Gene3D" id="3.40.50.300">
    <property type="entry name" value="P-loop containing nucleotide triphosphate hydrolases"/>
    <property type="match status" value="1"/>
</dbReference>
<dbReference type="GO" id="GO:0005886">
    <property type="term" value="C:plasma membrane"/>
    <property type="evidence" value="ECO:0007669"/>
    <property type="project" value="UniProtKB-SubCell"/>
</dbReference>
<dbReference type="SMART" id="SM00382">
    <property type="entry name" value="AAA"/>
    <property type="match status" value="1"/>
</dbReference>
<dbReference type="EMBL" id="DWYY01000199">
    <property type="protein sequence ID" value="HJA94739.1"/>
    <property type="molecule type" value="Genomic_DNA"/>
</dbReference>
<evidence type="ECO:0000256" key="3">
    <source>
        <dbReference type="ARBA" id="ARBA00022475"/>
    </source>
</evidence>
<dbReference type="SUPFAM" id="SSF52540">
    <property type="entry name" value="P-loop containing nucleoside triphosphate hydrolases"/>
    <property type="match status" value="1"/>
</dbReference>
<dbReference type="InterPro" id="IPR036640">
    <property type="entry name" value="ABC1_TM_sf"/>
</dbReference>
<evidence type="ECO:0000313" key="13">
    <source>
        <dbReference type="Proteomes" id="UP000886858"/>
    </source>
</evidence>
<keyword evidence="2" id="KW-0813">Transport</keyword>
<comment type="subcellular location">
    <subcellularLocation>
        <location evidence="1">Cell membrane</location>
        <topology evidence="1">Multi-pass membrane protein</topology>
    </subcellularLocation>
</comment>
<feature type="transmembrane region" description="Helical" evidence="9">
    <location>
        <begin position="192"/>
        <end position="209"/>
    </location>
</feature>
<name>A0A9D2L1T1_9FIRM</name>
<evidence type="ECO:0000256" key="5">
    <source>
        <dbReference type="ARBA" id="ARBA00022741"/>
    </source>
</evidence>
<sequence>MGKLFQHLWEHKLSVLLIILLLIGQAFCDLSLPSYTSDIVDVGIQQSGIENAVPERMREETFNNISLFLTEEERDLAEESYTLADGIRELNTRDHKTIGQLDEAFGLPMVILSSLQESGMDLSGLQQMMLERGMTEESVEKIRQQALDSMGDMSDSIISQRAVLFVQEEYKALGMDLGQVQMDYLLTTGAKMLSLTLLMVCTAVLSGLLSSRTAAKIGMDLRGKVFTKVLSFSNNELNKFSIASLITRSTNDIQQVQMVEVMLLRMVLYAPIIGIGGIIRVMGTKTGLGWIIVVAVVSIFALVGVLVGVAMPKFKLMQTLVDRVNLVAREILTGLSVIRAFDREKYEEDRFDKANRNLMKTQLFTNRIMTIMMPAMMLIMNAVTVMIIWFGGHGIDAGTMQVGDMIAFITYTMQIVMAFLMITLISVMLPRAGVAADRIQEVLDTSLSIHDASSVRDNELADARGELRFEDVSFRYEGADEDALEHISFTAKPGETTAIIGSTGCGKSTLIHLIPRFYDVTEGRITIDGIDIREISQKKLHSLLGFVPQKGNLFSGTIASNIKYGGDWITDEKMVEAAQIAQATEFIDAKPESYDSPIAQGGSNVSGGQKQRLSIARAIAKSPKIFLFDDSFSALDYKTDAQLRKALHEKTADATVLIVAQRISTILHANRIIVLEDGRIVGDGTHEELLETCEAYQEIARSQLSEAELKGGRAS</sequence>
<evidence type="ECO:0000256" key="2">
    <source>
        <dbReference type="ARBA" id="ARBA00022448"/>
    </source>
</evidence>
<keyword evidence="7 9" id="KW-1133">Transmembrane helix</keyword>
<dbReference type="Pfam" id="PF00005">
    <property type="entry name" value="ABC_tran"/>
    <property type="match status" value="1"/>
</dbReference>
<dbReference type="GO" id="GO:0005524">
    <property type="term" value="F:ATP binding"/>
    <property type="evidence" value="ECO:0007669"/>
    <property type="project" value="UniProtKB-KW"/>
</dbReference>
<dbReference type="InterPro" id="IPR003439">
    <property type="entry name" value="ABC_transporter-like_ATP-bd"/>
</dbReference>
<dbReference type="PROSITE" id="PS00211">
    <property type="entry name" value="ABC_TRANSPORTER_1"/>
    <property type="match status" value="1"/>
</dbReference>
<feature type="transmembrane region" description="Helical" evidence="9">
    <location>
        <begin position="288"/>
        <end position="310"/>
    </location>
</feature>
<dbReference type="GO" id="GO:0015421">
    <property type="term" value="F:ABC-type oligopeptide transporter activity"/>
    <property type="evidence" value="ECO:0007669"/>
    <property type="project" value="TreeGrafter"/>
</dbReference>
<dbReference type="PROSITE" id="PS50929">
    <property type="entry name" value="ABC_TM1F"/>
    <property type="match status" value="1"/>
</dbReference>
<dbReference type="InterPro" id="IPR039421">
    <property type="entry name" value="Type_1_exporter"/>
</dbReference>
<evidence type="ECO:0000256" key="4">
    <source>
        <dbReference type="ARBA" id="ARBA00022692"/>
    </source>
</evidence>
<keyword evidence="8 9" id="KW-0472">Membrane</keyword>
<dbReference type="AlphaFoldDB" id="A0A9D2L1T1"/>
<keyword evidence="4 9" id="KW-0812">Transmembrane</keyword>
<evidence type="ECO:0000256" key="8">
    <source>
        <dbReference type="ARBA" id="ARBA00023136"/>
    </source>
</evidence>
<dbReference type="InterPro" id="IPR017871">
    <property type="entry name" value="ABC_transporter-like_CS"/>
</dbReference>
<dbReference type="InterPro" id="IPR011527">
    <property type="entry name" value="ABC1_TM_dom"/>
</dbReference>
<evidence type="ECO:0000256" key="6">
    <source>
        <dbReference type="ARBA" id="ARBA00022840"/>
    </source>
</evidence>
<dbReference type="InterPro" id="IPR003593">
    <property type="entry name" value="AAA+_ATPase"/>
</dbReference>
<dbReference type="Pfam" id="PF00664">
    <property type="entry name" value="ABC_membrane"/>
    <property type="match status" value="1"/>
</dbReference>
<gene>
    <name evidence="12" type="ORF">H9717_16760</name>
</gene>
<comment type="caution">
    <text evidence="12">The sequence shown here is derived from an EMBL/GenBank/DDBJ whole genome shotgun (WGS) entry which is preliminary data.</text>
</comment>
<dbReference type="Gene3D" id="1.20.1560.10">
    <property type="entry name" value="ABC transporter type 1, transmembrane domain"/>
    <property type="match status" value="1"/>
</dbReference>
<dbReference type="FunFam" id="3.40.50.300:FF:000221">
    <property type="entry name" value="Multidrug ABC transporter ATP-binding protein"/>
    <property type="match status" value="1"/>
</dbReference>
<feature type="transmembrane region" description="Helical" evidence="9">
    <location>
        <begin position="368"/>
        <end position="390"/>
    </location>
</feature>
<feature type="transmembrane region" description="Helical" evidence="9">
    <location>
        <begin position="405"/>
        <end position="429"/>
    </location>
</feature>
<dbReference type="SUPFAM" id="SSF90123">
    <property type="entry name" value="ABC transporter transmembrane region"/>
    <property type="match status" value="1"/>
</dbReference>
<evidence type="ECO:0000259" key="10">
    <source>
        <dbReference type="PROSITE" id="PS50893"/>
    </source>
</evidence>
<evidence type="ECO:0000256" key="9">
    <source>
        <dbReference type="SAM" id="Phobius"/>
    </source>
</evidence>
<feature type="domain" description="ABC transmembrane type-1" evidence="11">
    <location>
        <begin position="177"/>
        <end position="431"/>
    </location>
</feature>
<proteinExistence type="predicted"/>
<feature type="transmembrane region" description="Helical" evidence="9">
    <location>
        <begin position="263"/>
        <end position="282"/>
    </location>
</feature>
<reference evidence="12" key="2">
    <citation type="submission" date="2021-04" db="EMBL/GenBank/DDBJ databases">
        <authorList>
            <person name="Gilroy R."/>
        </authorList>
    </citation>
    <scope>NUCLEOTIDE SEQUENCE</scope>
    <source>
        <strain evidence="12">CHK179-7159</strain>
    </source>
</reference>
<dbReference type="PROSITE" id="PS50893">
    <property type="entry name" value="ABC_TRANSPORTER_2"/>
    <property type="match status" value="1"/>
</dbReference>
<keyword evidence="5" id="KW-0547">Nucleotide-binding</keyword>
<evidence type="ECO:0000259" key="11">
    <source>
        <dbReference type="PROSITE" id="PS50929"/>
    </source>
</evidence>
<accession>A0A9D2L1T1</accession>
<dbReference type="InterPro" id="IPR027417">
    <property type="entry name" value="P-loop_NTPase"/>
</dbReference>
<protein>
    <submittedName>
        <fullName evidence="12">ABC transporter ATP-binding protein/permease</fullName>
    </submittedName>
</protein>
<evidence type="ECO:0000313" key="12">
    <source>
        <dbReference type="EMBL" id="HJA94739.1"/>
    </source>
</evidence>
<keyword evidence="3" id="KW-1003">Cell membrane</keyword>
<evidence type="ECO:0000256" key="1">
    <source>
        <dbReference type="ARBA" id="ARBA00004651"/>
    </source>
</evidence>
<reference evidence="12" key="1">
    <citation type="journal article" date="2021" name="PeerJ">
        <title>Extensive microbial diversity within the chicken gut microbiome revealed by metagenomics and culture.</title>
        <authorList>
            <person name="Gilroy R."/>
            <person name="Ravi A."/>
            <person name="Getino M."/>
            <person name="Pursley I."/>
            <person name="Horton D.L."/>
            <person name="Alikhan N.F."/>
            <person name="Baker D."/>
            <person name="Gharbi K."/>
            <person name="Hall N."/>
            <person name="Watson M."/>
            <person name="Adriaenssens E.M."/>
            <person name="Foster-Nyarko E."/>
            <person name="Jarju S."/>
            <person name="Secka A."/>
            <person name="Antonio M."/>
            <person name="Oren A."/>
            <person name="Chaudhuri R.R."/>
            <person name="La Ragione R."/>
            <person name="Hildebrand F."/>
            <person name="Pallen M.J."/>
        </authorList>
    </citation>
    <scope>NUCLEOTIDE SEQUENCE</scope>
    <source>
        <strain evidence="12">CHK179-7159</strain>
    </source>
</reference>
<dbReference type="CDD" id="cd18548">
    <property type="entry name" value="ABC_6TM_Tm287_like"/>
    <property type="match status" value="1"/>
</dbReference>
<evidence type="ECO:0000256" key="7">
    <source>
        <dbReference type="ARBA" id="ARBA00022989"/>
    </source>
</evidence>
<dbReference type="PANTHER" id="PTHR43394">
    <property type="entry name" value="ATP-DEPENDENT PERMEASE MDL1, MITOCHONDRIAL"/>
    <property type="match status" value="1"/>
</dbReference>
<organism evidence="12 13">
    <name type="scientific">Candidatus Eisenbergiella merdipullorum</name>
    <dbReference type="NCBI Taxonomy" id="2838553"/>
    <lineage>
        <taxon>Bacteria</taxon>
        <taxon>Bacillati</taxon>
        <taxon>Bacillota</taxon>
        <taxon>Clostridia</taxon>
        <taxon>Lachnospirales</taxon>
        <taxon>Lachnospiraceae</taxon>
        <taxon>Eisenbergiella</taxon>
    </lineage>
</organism>
<dbReference type="PANTHER" id="PTHR43394:SF1">
    <property type="entry name" value="ATP-BINDING CASSETTE SUB-FAMILY B MEMBER 10, MITOCHONDRIAL"/>
    <property type="match status" value="1"/>
</dbReference>